<keyword evidence="5" id="KW-1185">Reference proteome</keyword>
<evidence type="ECO:0000259" key="3">
    <source>
        <dbReference type="Pfam" id="PF26534"/>
    </source>
</evidence>
<sequence length="198" mass="20657">MKFSLAAVLAITGLAAAAPQWGSQVSRPATSSASSASQVSRPSATSSFTPPAPSCLTSSDATTLVNGFQSLISNYTLATAEKLLSNDFTDTSDSINILAGYPLGSTTFPSKAAFEAGQGSQPALPMTILSIDSVDCTKVGFRWTITIDPTKPVVKGINSIASSYNTTTRAWQIKTVYSEFNSCHWMNLIGGTCKGPGQ</sequence>
<evidence type="ECO:0000313" key="4">
    <source>
        <dbReference type="EMBL" id="KAK5088137.1"/>
    </source>
</evidence>
<keyword evidence="2" id="KW-0732">Signal</keyword>
<feature type="signal peptide" evidence="2">
    <location>
        <begin position="1"/>
        <end position="17"/>
    </location>
</feature>
<comment type="caution">
    <text evidence="4">The sequence shown here is derived from an EMBL/GenBank/DDBJ whole genome shotgun (WGS) entry which is preliminary data.</text>
</comment>
<evidence type="ECO:0000313" key="5">
    <source>
        <dbReference type="Proteomes" id="UP001309876"/>
    </source>
</evidence>
<feature type="domain" description="NTF2-like" evidence="3">
    <location>
        <begin position="55"/>
        <end position="191"/>
    </location>
</feature>
<protein>
    <recommendedName>
        <fullName evidence="3">NTF2-like domain-containing protein</fullName>
    </recommendedName>
</protein>
<proteinExistence type="predicted"/>
<dbReference type="AlphaFoldDB" id="A0AAN7T4H4"/>
<dbReference type="Pfam" id="PF26534">
    <property type="entry name" value="NTF2_7"/>
    <property type="match status" value="1"/>
</dbReference>
<dbReference type="InterPro" id="IPR058645">
    <property type="entry name" value="NTF2-like_dom_7"/>
</dbReference>
<dbReference type="EMBL" id="JAVRRJ010000002">
    <property type="protein sequence ID" value="KAK5088137.1"/>
    <property type="molecule type" value="Genomic_DNA"/>
</dbReference>
<reference evidence="4 5" key="1">
    <citation type="submission" date="2023-08" db="EMBL/GenBank/DDBJ databases">
        <title>Black Yeasts Isolated from many extreme environments.</title>
        <authorList>
            <person name="Coleine C."/>
            <person name="Stajich J.E."/>
            <person name="Selbmann L."/>
        </authorList>
    </citation>
    <scope>NUCLEOTIDE SEQUENCE [LARGE SCALE GENOMIC DNA]</scope>
    <source>
        <strain evidence="4 5">CCFEE 5910</strain>
    </source>
</reference>
<evidence type="ECO:0000256" key="1">
    <source>
        <dbReference type="SAM" id="MobiDB-lite"/>
    </source>
</evidence>
<feature type="chain" id="PRO_5043048609" description="NTF2-like domain-containing protein" evidence="2">
    <location>
        <begin position="18"/>
        <end position="198"/>
    </location>
</feature>
<dbReference type="Proteomes" id="UP001309876">
    <property type="component" value="Unassembled WGS sequence"/>
</dbReference>
<name>A0AAN7T4H4_9EURO</name>
<feature type="compositionally biased region" description="Low complexity" evidence="1">
    <location>
        <begin position="26"/>
        <end position="49"/>
    </location>
</feature>
<accession>A0AAN7T4H4</accession>
<gene>
    <name evidence="4" type="ORF">LTR05_002354</name>
</gene>
<feature type="region of interest" description="Disordered" evidence="1">
    <location>
        <begin position="26"/>
        <end position="52"/>
    </location>
</feature>
<organism evidence="4 5">
    <name type="scientific">Lithohypha guttulata</name>
    <dbReference type="NCBI Taxonomy" id="1690604"/>
    <lineage>
        <taxon>Eukaryota</taxon>
        <taxon>Fungi</taxon>
        <taxon>Dikarya</taxon>
        <taxon>Ascomycota</taxon>
        <taxon>Pezizomycotina</taxon>
        <taxon>Eurotiomycetes</taxon>
        <taxon>Chaetothyriomycetidae</taxon>
        <taxon>Chaetothyriales</taxon>
        <taxon>Trichomeriaceae</taxon>
        <taxon>Lithohypha</taxon>
    </lineage>
</organism>
<evidence type="ECO:0000256" key="2">
    <source>
        <dbReference type="SAM" id="SignalP"/>
    </source>
</evidence>